<dbReference type="GO" id="GO:0098015">
    <property type="term" value="C:virus tail"/>
    <property type="evidence" value="ECO:0007669"/>
    <property type="project" value="UniProtKB-KW"/>
</dbReference>
<evidence type="ECO:0000313" key="5">
    <source>
        <dbReference type="EMBL" id="DAD76259.1"/>
    </source>
</evidence>
<name>A0A8S5M2G6_9CAUD</name>
<feature type="domain" description="Peptidase S74" evidence="4">
    <location>
        <begin position="1060"/>
        <end position="1180"/>
    </location>
</feature>
<comment type="subcellular location">
    <subcellularLocation>
        <location evidence="1">Virion</location>
    </subcellularLocation>
</comment>
<reference evidence="5" key="1">
    <citation type="journal article" date="2021" name="Proc. Natl. Acad. Sci. U.S.A.">
        <title>A Catalog of Tens of Thousands of Viruses from Human Metagenomes Reveals Hidden Associations with Chronic Diseases.</title>
        <authorList>
            <person name="Tisza M.J."/>
            <person name="Buck C.B."/>
        </authorList>
    </citation>
    <scope>NUCLEOTIDE SEQUENCE</scope>
    <source>
        <strain evidence="5">CtrfD19</strain>
    </source>
</reference>
<feature type="coiled-coil region" evidence="3">
    <location>
        <begin position="1159"/>
        <end position="1186"/>
    </location>
</feature>
<dbReference type="EMBL" id="BK014797">
    <property type="protein sequence ID" value="DAD76259.1"/>
    <property type="molecule type" value="Genomic_DNA"/>
</dbReference>
<keyword evidence="3" id="KW-0175">Coiled coil</keyword>
<keyword evidence="2" id="KW-0946">Virion</keyword>
<accession>A0A8S5M2G6</accession>
<organism evidence="5">
    <name type="scientific">Siphoviridae sp. ctrfD19</name>
    <dbReference type="NCBI Taxonomy" id="2826478"/>
    <lineage>
        <taxon>Viruses</taxon>
        <taxon>Duplodnaviria</taxon>
        <taxon>Heunggongvirae</taxon>
        <taxon>Uroviricota</taxon>
        <taxon>Caudoviricetes</taxon>
    </lineage>
</organism>
<sequence>MINASNVYKEAIKKNRILHHRVEIQFQDGSSKTVEDMELLLFQILDNTSGQNSFDLGSAIAKQLNIKLSNIDGKFTGVDFDGATIKAIIGLELPDGTTEWLDRGIYTAEPGEDTGSVIAVKAYDNMIRFDKPYSLSKLSYPATLGQIVQDACSCCGVRLSGDSANFDNSGYVVNRRPNEDSLNFRDILCFVGQIACKFSRINADGTLSLRWYDTDLLEASWIKEGIIVVPGNSNKIDVDNSRLIQITEWKNGSLLSTDDVVITGIKVNEENEGGRENSSLCGTGEYALEISGNKLVQGNGETVALYLGEKINGLRFRPLSINCQSDPVREAGDVGLIVDLKGNYYKTVFTGVTYTANADQTLFCGAETPTKRSATRFSEETKVYKDLRAVWSKQKTEIDKAFDDLKKAMDETQGLFPVSVKQEDGSSILYLCDKPTLEESRVVIKLNREGWGMSTDGGNTWNVGALVDGTTITKILDAVGINANWLKTGRIEIMDDDGNVIFEADIDKKSVSMNPDSVHIGDKTISEVLSDNKNMTMLLSDDYQGIPVDSDGNYKTFPTGITTTATVMYGSNDISKDCTYTVTTSSGVTGSWDKNSRTYTVTGLTTDKGWVTIRATYLSTVSVSKKFNLSKSYAGKDGADGDPGEMYYLKSSNTVIKRGADGLLYPDSITFSGYRSGTGGRPPYAGRFVIEETADGNTWKTVYTSSTDEAEVTHLLYSAIAALNGKLLTTRSGKFLAVPRDFVELRVSLYAAGGTTQLIDRLSIPLVVDMAALTHEDIFNLLTDDGRIKGIYKEGNQLYINATYIRSLHVTGDQVDAKKLKVVNKDGSVTLYIDEDGNVEMKVSSFSIQGKTVDDIASTVATSIAEKKASNAVKGQTQEDIFNKLSKNGTIKSVTMVNGELYISFDFAQGGTLKLGGANNGNGLLSILDASGNEIGYINNTGVHFNQGEFSGTVTAGTGAIAGWKIISDYLESDDGSIRLYKDGRIVFGGDAVLSANGRTPMVKYGLSIYTQRRTTKADDGTEFYDGSGELNIYGLGSTSSANTLALNMNNYSVGYVASSSMRYKTIGKTVQEEELEELYRIKVIWAKYKDDYLSEHDERYGKEMPMFLAEDIDRRFPLAVDHNEKGKAENWNYRIMIPCMFAMLKNDHEKVLALQSDNQILLSKINALSAEVEQLKELINNISRKE</sequence>
<keyword evidence="2" id="KW-1227">Viral tail protein</keyword>
<proteinExistence type="predicted"/>
<dbReference type="PROSITE" id="PS51688">
    <property type="entry name" value="ICA"/>
    <property type="match status" value="1"/>
</dbReference>
<dbReference type="InterPro" id="IPR030392">
    <property type="entry name" value="S74_ICA"/>
</dbReference>
<keyword evidence="5" id="KW-0675">Receptor</keyword>
<evidence type="ECO:0000256" key="3">
    <source>
        <dbReference type="SAM" id="Coils"/>
    </source>
</evidence>
<protein>
    <submittedName>
        <fullName evidence="5">Receptor recognition protein, Long tail, Helical sandwich, Tail fiber</fullName>
    </submittedName>
</protein>
<evidence type="ECO:0000256" key="1">
    <source>
        <dbReference type="ARBA" id="ARBA00004328"/>
    </source>
</evidence>
<evidence type="ECO:0000259" key="4">
    <source>
        <dbReference type="PROSITE" id="PS51688"/>
    </source>
</evidence>
<evidence type="ECO:0000256" key="2">
    <source>
        <dbReference type="ARBA" id="ARBA00022732"/>
    </source>
</evidence>